<comment type="catalytic activity">
    <reaction evidence="1">
        <text>(7,8-dihydropterin-6-yl)methyl diphosphate + 4-aminobenzoate = 7,8-dihydropteroate + diphosphate</text>
        <dbReference type="Rhea" id="RHEA:19949"/>
        <dbReference type="ChEBI" id="CHEBI:17836"/>
        <dbReference type="ChEBI" id="CHEBI:17839"/>
        <dbReference type="ChEBI" id="CHEBI:33019"/>
        <dbReference type="ChEBI" id="CHEBI:72950"/>
        <dbReference type="EC" id="2.5.1.15"/>
    </reaction>
</comment>
<dbReference type="SUPFAM" id="SSF51717">
    <property type="entry name" value="Dihydropteroate synthetase-like"/>
    <property type="match status" value="1"/>
</dbReference>
<dbReference type="Gene3D" id="3.20.20.20">
    <property type="entry name" value="Dihydropteroate synthase-like"/>
    <property type="match status" value="1"/>
</dbReference>
<evidence type="ECO:0000256" key="1">
    <source>
        <dbReference type="ARBA" id="ARBA00000012"/>
    </source>
</evidence>
<keyword evidence="6 9" id="KW-0479">Metal-binding</keyword>
<dbReference type="PROSITE" id="PS00792">
    <property type="entry name" value="DHPS_1"/>
    <property type="match status" value="1"/>
</dbReference>
<dbReference type="InterPro" id="IPR045031">
    <property type="entry name" value="DHP_synth-like"/>
</dbReference>
<keyword evidence="5 9" id="KW-0808">Transferase</keyword>
<evidence type="ECO:0000259" key="10">
    <source>
        <dbReference type="PROSITE" id="PS50972"/>
    </source>
</evidence>
<keyword evidence="7 9" id="KW-0460">Magnesium</keyword>
<evidence type="ECO:0000256" key="2">
    <source>
        <dbReference type="ARBA" id="ARBA00001946"/>
    </source>
</evidence>
<reference evidence="12" key="1">
    <citation type="journal article" date="2019" name="Int. J. Syst. Evol. Microbiol.">
        <title>The Global Catalogue of Microorganisms (GCM) 10K type strain sequencing project: providing services to taxonomists for standard genome sequencing and annotation.</title>
        <authorList>
            <consortium name="The Broad Institute Genomics Platform"/>
            <consortium name="The Broad Institute Genome Sequencing Center for Infectious Disease"/>
            <person name="Wu L."/>
            <person name="Ma J."/>
        </authorList>
    </citation>
    <scope>NUCLEOTIDE SEQUENCE [LARGE SCALE GENOMIC DNA]</scope>
    <source>
        <strain evidence="12">JCM 18326</strain>
    </source>
</reference>
<sequence>MYKFNEFTERKTICIQGKLVSLEVPKVMGILNVTPDSFYDGGKHAHIDYAFQQAQKMLEEGADILDIGGYSSRPGAEDISVEEEKKRVLPIIKTLSEAFPQALISIDTFRSEVAEAAIQQGAHIVNDISGGQLDQQMLEVVAGLQVPYIMMHMRGTPQTMQQKTQYSDLVGELLDFFHQQADKFLAAGGKDIIIDPGFGFAKTVEQNYQLLHCLGELRILNYPILAGLSRKSMIYKKLDITPAEALNGTTVLNTIAIQNGASLLRVHDVKEAKQVIQLLRE</sequence>
<gene>
    <name evidence="11" type="primary">folP</name>
    <name evidence="11" type="ORF">GCM10023331_10860</name>
</gene>
<proteinExistence type="inferred from homology"/>
<dbReference type="InterPro" id="IPR011005">
    <property type="entry name" value="Dihydropteroate_synth-like_sf"/>
</dbReference>
<dbReference type="PANTHER" id="PTHR20941">
    <property type="entry name" value="FOLATE SYNTHESIS PROTEINS"/>
    <property type="match status" value="1"/>
</dbReference>
<dbReference type="InterPro" id="IPR000489">
    <property type="entry name" value="Pterin-binding_dom"/>
</dbReference>
<comment type="caution">
    <text evidence="11">The sequence shown here is derived from an EMBL/GenBank/DDBJ whole genome shotgun (WGS) entry which is preliminary data.</text>
</comment>
<dbReference type="PROSITE" id="PS00793">
    <property type="entry name" value="DHPS_2"/>
    <property type="match status" value="1"/>
</dbReference>
<evidence type="ECO:0000256" key="5">
    <source>
        <dbReference type="ARBA" id="ARBA00022679"/>
    </source>
</evidence>
<dbReference type="CDD" id="cd00739">
    <property type="entry name" value="DHPS"/>
    <property type="match status" value="1"/>
</dbReference>
<comment type="similarity">
    <text evidence="9">Belongs to the DHPS family.</text>
</comment>
<evidence type="ECO:0000256" key="9">
    <source>
        <dbReference type="RuleBase" id="RU361205"/>
    </source>
</evidence>
<evidence type="ECO:0000313" key="12">
    <source>
        <dbReference type="Proteomes" id="UP001500298"/>
    </source>
</evidence>
<comment type="cofactor">
    <cofactor evidence="2 9">
        <name>Mg(2+)</name>
        <dbReference type="ChEBI" id="CHEBI:18420"/>
    </cofactor>
</comment>
<dbReference type="PANTHER" id="PTHR20941:SF1">
    <property type="entry name" value="FOLIC ACID SYNTHESIS PROTEIN FOL1"/>
    <property type="match status" value="1"/>
</dbReference>
<accession>A0ABP9D6C9</accession>
<evidence type="ECO:0000256" key="6">
    <source>
        <dbReference type="ARBA" id="ARBA00022723"/>
    </source>
</evidence>
<comment type="function">
    <text evidence="9">Catalyzes the condensation of para-aminobenzoate (pABA) with 6-hydroxymethyl-7,8-dihydropterin diphosphate (DHPt-PP) to form 7,8-dihydropteroate (H2Pte), the immediate precursor of folate derivatives.</text>
</comment>
<dbReference type="InterPro" id="IPR006390">
    <property type="entry name" value="DHP_synth_dom"/>
</dbReference>
<dbReference type="EMBL" id="BAABJX010000020">
    <property type="protein sequence ID" value="GAA4827806.1"/>
    <property type="molecule type" value="Genomic_DNA"/>
</dbReference>
<dbReference type="RefSeq" id="WP_345369876.1">
    <property type="nucleotide sequence ID" value="NZ_BAABJX010000020.1"/>
</dbReference>
<evidence type="ECO:0000256" key="8">
    <source>
        <dbReference type="ARBA" id="ARBA00022909"/>
    </source>
</evidence>
<comment type="pathway">
    <text evidence="3 9">Cofactor biosynthesis; tetrahydrofolate biosynthesis; 7,8-dihydrofolate from 2-amino-4-hydroxy-6-hydroxymethyl-7,8-dihydropteridine diphosphate and 4-aminobenzoate: step 1/2.</text>
</comment>
<protein>
    <recommendedName>
        <fullName evidence="4 9">Dihydropteroate synthase</fullName>
        <shortName evidence="9">DHPS</shortName>
        <ecNumber evidence="4 9">2.5.1.15</ecNumber>
    </recommendedName>
    <alternativeName>
        <fullName evidence="9">Dihydropteroate pyrophosphorylase</fullName>
    </alternativeName>
</protein>
<evidence type="ECO:0000256" key="3">
    <source>
        <dbReference type="ARBA" id="ARBA00004763"/>
    </source>
</evidence>
<keyword evidence="12" id="KW-1185">Reference proteome</keyword>
<feature type="domain" description="Pterin-binding" evidence="10">
    <location>
        <begin position="25"/>
        <end position="277"/>
    </location>
</feature>
<dbReference type="PROSITE" id="PS50972">
    <property type="entry name" value="PTERIN_BINDING"/>
    <property type="match status" value="1"/>
</dbReference>
<evidence type="ECO:0000256" key="4">
    <source>
        <dbReference type="ARBA" id="ARBA00012458"/>
    </source>
</evidence>
<dbReference type="NCBIfam" id="TIGR01496">
    <property type="entry name" value="DHPS"/>
    <property type="match status" value="1"/>
</dbReference>
<organism evidence="11 12">
    <name type="scientific">Algivirga pacifica</name>
    <dbReference type="NCBI Taxonomy" id="1162670"/>
    <lineage>
        <taxon>Bacteria</taxon>
        <taxon>Pseudomonadati</taxon>
        <taxon>Bacteroidota</taxon>
        <taxon>Cytophagia</taxon>
        <taxon>Cytophagales</taxon>
        <taxon>Flammeovirgaceae</taxon>
        <taxon>Algivirga</taxon>
    </lineage>
</organism>
<dbReference type="Pfam" id="PF00809">
    <property type="entry name" value="Pterin_bind"/>
    <property type="match status" value="1"/>
</dbReference>
<dbReference type="Proteomes" id="UP001500298">
    <property type="component" value="Unassembled WGS sequence"/>
</dbReference>
<evidence type="ECO:0000256" key="7">
    <source>
        <dbReference type="ARBA" id="ARBA00022842"/>
    </source>
</evidence>
<name>A0ABP9D6C9_9BACT</name>
<dbReference type="EC" id="2.5.1.15" evidence="4 9"/>
<evidence type="ECO:0000313" key="11">
    <source>
        <dbReference type="EMBL" id="GAA4827806.1"/>
    </source>
</evidence>
<keyword evidence="8 9" id="KW-0289">Folate biosynthesis</keyword>